<dbReference type="Proteomes" id="UP000033869">
    <property type="component" value="Unassembled WGS sequence"/>
</dbReference>
<dbReference type="InterPro" id="IPR007445">
    <property type="entry name" value="PilO"/>
</dbReference>
<reference evidence="3 4" key="1">
    <citation type="journal article" date="2015" name="Nature">
        <title>rRNA introns, odd ribosomes, and small enigmatic genomes across a large radiation of phyla.</title>
        <authorList>
            <person name="Brown C.T."/>
            <person name="Hug L.A."/>
            <person name="Thomas B.C."/>
            <person name="Sharon I."/>
            <person name="Castelle C.J."/>
            <person name="Singh A."/>
            <person name="Wilkins M.J."/>
            <person name="Williams K.H."/>
            <person name="Banfield J.F."/>
        </authorList>
    </citation>
    <scope>NUCLEOTIDE SEQUENCE [LARGE SCALE GENOMIC DNA]</scope>
</reference>
<dbReference type="Pfam" id="PF04350">
    <property type="entry name" value="PilO"/>
    <property type="match status" value="1"/>
</dbReference>
<protein>
    <submittedName>
        <fullName evidence="3">Uncharacterized protein</fullName>
    </submittedName>
</protein>
<dbReference type="GO" id="GO:0043107">
    <property type="term" value="P:type IV pilus-dependent motility"/>
    <property type="evidence" value="ECO:0007669"/>
    <property type="project" value="InterPro"/>
</dbReference>
<keyword evidence="2" id="KW-1133">Transmembrane helix</keyword>
<keyword evidence="2" id="KW-0472">Membrane</keyword>
<sequence length="183" mass="20483">MSDIDNQAKEKLEKVVSKNTFKFFNALIYFAIIGTSILITSFLSNMIKSQEETMSKQRTEVATKREEVEELKKLKNEFPDFPAKVNALKEIETKQKDASQILAQMSQAASESGISLINFAPTYTKGIEIKITLTGPHNNLKKFLENVEKNRLIINSVSTIANVNMSKANILPIFELKIKPAGG</sequence>
<evidence type="ECO:0000256" key="1">
    <source>
        <dbReference type="SAM" id="Coils"/>
    </source>
</evidence>
<proteinExistence type="predicted"/>
<comment type="caution">
    <text evidence="3">The sequence shown here is derived from an EMBL/GenBank/DDBJ whole genome shotgun (WGS) entry which is preliminary data.</text>
</comment>
<evidence type="ECO:0000256" key="2">
    <source>
        <dbReference type="SAM" id="Phobius"/>
    </source>
</evidence>
<dbReference type="EMBL" id="LCBL01000003">
    <property type="protein sequence ID" value="KKS08990.1"/>
    <property type="molecule type" value="Genomic_DNA"/>
</dbReference>
<organism evidence="3 4">
    <name type="scientific">candidate division CPR2 bacterium GW2011_GWC1_41_48</name>
    <dbReference type="NCBI Taxonomy" id="1618344"/>
    <lineage>
        <taxon>Bacteria</taxon>
        <taxon>Bacteria division CPR2</taxon>
    </lineage>
</organism>
<keyword evidence="1" id="KW-0175">Coiled coil</keyword>
<dbReference type="InterPro" id="IPR014717">
    <property type="entry name" value="Transl_elong_EF1B/ribsomal_bS6"/>
</dbReference>
<gene>
    <name evidence="3" type="ORF">UU65_C0003G0045</name>
</gene>
<feature type="coiled-coil region" evidence="1">
    <location>
        <begin position="47"/>
        <end position="74"/>
    </location>
</feature>
<feature type="transmembrane region" description="Helical" evidence="2">
    <location>
        <begin position="26"/>
        <end position="47"/>
    </location>
</feature>
<dbReference type="AlphaFoldDB" id="A0A0G0W7Q2"/>
<name>A0A0G0W7Q2_UNCC2</name>
<evidence type="ECO:0000313" key="3">
    <source>
        <dbReference type="EMBL" id="KKS08990.1"/>
    </source>
</evidence>
<evidence type="ECO:0000313" key="4">
    <source>
        <dbReference type="Proteomes" id="UP000033869"/>
    </source>
</evidence>
<accession>A0A0G0W7Q2</accession>
<keyword evidence="2" id="KW-0812">Transmembrane</keyword>
<dbReference type="Gene3D" id="3.30.70.60">
    <property type="match status" value="1"/>
</dbReference>
<dbReference type="GO" id="GO:0043683">
    <property type="term" value="P:type IV pilus assembly"/>
    <property type="evidence" value="ECO:0007669"/>
    <property type="project" value="InterPro"/>
</dbReference>